<dbReference type="Proteomes" id="UP000636010">
    <property type="component" value="Unassembled WGS sequence"/>
</dbReference>
<keyword evidence="1" id="KW-0812">Transmembrane</keyword>
<dbReference type="Pfam" id="PF12706">
    <property type="entry name" value="Lactamase_B_2"/>
    <property type="match status" value="1"/>
</dbReference>
<dbReference type="EMBL" id="BMEC01000001">
    <property type="protein sequence ID" value="GGC22317.1"/>
    <property type="molecule type" value="Genomic_DNA"/>
</dbReference>
<dbReference type="SUPFAM" id="SSF56281">
    <property type="entry name" value="Metallo-hydrolase/oxidoreductase"/>
    <property type="match status" value="1"/>
</dbReference>
<keyword evidence="1" id="KW-0472">Membrane</keyword>
<dbReference type="InterPro" id="IPR024884">
    <property type="entry name" value="NAPE-PLD"/>
</dbReference>
<dbReference type="Gene3D" id="3.60.15.10">
    <property type="entry name" value="Ribonuclease Z/Hydroxyacylglutathione hydrolase-like"/>
    <property type="match status" value="1"/>
</dbReference>
<dbReference type="PIRSF" id="PIRSF038896">
    <property type="entry name" value="NAPE-PLD"/>
    <property type="match status" value="1"/>
</dbReference>
<evidence type="ECO:0000313" key="3">
    <source>
        <dbReference type="EMBL" id="GGC22317.1"/>
    </source>
</evidence>
<comment type="caution">
    <text evidence="3">The sequence shown here is derived from an EMBL/GenBank/DDBJ whole genome shotgun (WGS) entry which is preliminary data.</text>
</comment>
<sequence>MNKFFRKLKKVMIVFIVIVSILILALWLFMQQDKFGASPTKDDRQKYEQLSNYKDGKFQNISPTPMLTPNYSWTQVIKEQLFEKPSNPIPDKTLPTIKTDLKSLAIEENVLVWFGHSSYFMQLDQKTYLVDPVFSGNASPVPGTNKAFAGTDIYQAEDFPKIDYLIITHDHYDHLDYPTIIHLKEKAEKFIVGLGVGNHLKKWGVPEDKIIELNWYESTQQGTDLSIHCEPARHFSGRGFSRNNTLWASFLIKSPSMTIYVGGDSGYDSHFAAIGKKYATIDFAILDNGQYNAAWRAVHNFPEDVIQAAKDLKAKRILPAHSSKFKMANHNWDDPLETLTQLNKTENLNIATPKIGEVVYLKDTTQVFDFWWK</sequence>
<name>A0ABQ1LBB1_9BACT</name>
<evidence type="ECO:0000313" key="4">
    <source>
        <dbReference type="Proteomes" id="UP000636010"/>
    </source>
</evidence>
<dbReference type="PANTHER" id="PTHR15032:SF4">
    <property type="entry name" value="N-ACYL-PHOSPHATIDYLETHANOLAMINE-HYDROLYZING PHOSPHOLIPASE D"/>
    <property type="match status" value="1"/>
</dbReference>
<dbReference type="InterPro" id="IPR001279">
    <property type="entry name" value="Metallo-B-lactamas"/>
</dbReference>
<proteinExistence type="predicted"/>
<gene>
    <name evidence="3" type="ORF">GCM10011506_04530</name>
</gene>
<dbReference type="InterPro" id="IPR036866">
    <property type="entry name" value="RibonucZ/Hydroxyglut_hydro"/>
</dbReference>
<feature type="domain" description="Metallo-beta-lactamase" evidence="2">
    <location>
        <begin position="128"/>
        <end position="321"/>
    </location>
</feature>
<keyword evidence="1" id="KW-1133">Transmembrane helix</keyword>
<organism evidence="3 4">
    <name type="scientific">Marivirga lumbricoides</name>
    <dbReference type="NCBI Taxonomy" id="1046115"/>
    <lineage>
        <taxon>Bacteria</taxon>
        <taxon>Pseudomonadati</taxon>
        <taxon>Bacteroidota</taxon>
        <taxon>Cytophagia</taxon>
        <taxon>Cytophagales</taxon>
        <taxon>Marivirgaceae</taxon>
        <taxon>Marivirga</taxon>
    </lineage>
</organism>
<reference evidence="4" key="1">
    <citation type="journal article" date="2019" name="Int. J. Syst. Evol. Microbiol.">
        <title>The Global Catalogue of Microorganisms (GCM) 10K type strain sequencing project: providing services to taxonomists for standard genome sequencing and annotation.</title>
        <authorList>
            <consortium name="The Broad Institute Genomics Platform"/>
            <consortium name="The Broad Institute Genome Sequencing Center for Infectious Disease"/>
            <person name="Wu L."/>
            <person name="Ma J."/>
        </authorList>
    </citation>
    <scope>NUCLEOTIDE SEQUENCE [LARGE SCALE GENOMIC DNA]</scope>
    <source>
        <strain evidence="4">CGMCC 1.10832</strain>
    </source>
</reference>
<evidence type="ECO:0000256" key="1">
    <source>
        <dbReference type="SAM" id="Phobius"/>
    </source>
</evidence>
<protein>
    <submittedName>
        <fullName evidence="3">MBL fold metallo-hydrolase</fullName>
    </submittedName>
</protein>
<keyword evidence="4" id="KW-1185">Reference proteome</keyword>
<evidence type="ECO:0000259" key="2">
    <source>
        <dbReference type="Pfam" id="PF12706"/>
    </source>
</evidence>
<accession>A0ABQ1LBB1</accession>
<feature type="transmembrane region" description="Helical" evidence="1">
    <location>
        <begin position="12"/>
        <end position="30"/>
    </location>
</feature>
<dbReference type="PANTHER" id="PTHR15032">
    <property type="entry name" value="N-ACYL-PHOSPHATIDYLETHANOLAMINE-HYDROLYZING PHOSPHOLIPASE D"/>
    <property type="match status" value="1"/>
</dbReference>